<comment type="caution">
    <text evidence="1">The sequence shown here is derived from an EMBL/GenBank/DDBJ whole genome shotgun (WGS) entry which is preliminary data.</text>
</comment>
<name>A0AAV5SWG2_9BILA</name>
<dbReference type="Proteomes" id="UP001432027">
    <property type="component" value="Unassembled WGS sequence"/>
</dbReference>
<proteinExistence type="predicted"/>
<dbReference type="AlphaFoldDB" id="A0AAV5SWG2"/>
<evidence type="ECO:0000313" key="1">
    <source>
        <dbReference type="EMBL" id="GMS87097.1"/>
    </source>
</evidence>
<sequence length="74" mass="8558">MNSSLFSSSDPHSTTRCRCSLNPPHCPRAHAHYLRRPLQFPHHLVVFRDRPSQHLICTLIPSQSFGFFSPSCRR</sequence>
<gene>
    <name evidence="1" type="ORF">PENTCL1PPCAC_9272</name>
</gene>
<reference evidence="1" key="1">
    <citation type="submission" date="2023-10" db="EMBL/GenBank/DDBJ databases">
        <title>Genome assembly of Pristionchus species.</title>
        <authorList>
            <person name="Yoshida K."/>
            <person name="Sommer R.J."/>
        </authorList>
    </citation>
    <scope>NUCLEOTIDE SEQUENCE</scope>
    <source>
        <strain evidence="1">RS0144</strain>
    </source>
</reference>
<dbReference type="EMBL" id="BTSX01000002">
    <property type="protein sequence ID" value="GMS87097.1"/>
    <property type="molecule type" value="Genomic_DNA"/>
</dbReference>
<evidence type="ECO:0000313" key="2">
    <source>
        <dbReference type="Proteomes" id="UP001432027"/>
    </source>
</evidence>
<accession>A0AAV5SWG2</accession>
<protein>
    <submittedName>
        <fullName evidence="1">Uncharacterized protein</fullName>
    </submittedName>
</protein>
<keyword evidence="2" id="KW-1185">Reference proteome</keyword>
<organism evidence="1 2">
    <name type="scientific">Pristionchus entomophagus</name>
    <dbReference type="NCBI Taxonomy" id="358040"/>
    <lineage>
        <taxon>Eukaryota</taxon>
        <taxon>Metazoa</taxon>
        <taxon>Ecdysozoa</taxon>
        <taxon>Nematoda</taxon>
        <taxon>Chromadorea</taxon>
        <taxon>Rhabditida</taxon>
        <taxon>Rhabditina</taxon>
        <taxon>Diplogasteromorpha</taxon>
        <taxon>Diplogasteroidea</taxon>
        <taxon>Neodiplogasteridae</taxon>
        <taxon>Pristionchus</taxon>
    </lineage>
</organism>